<dbReference type="EMBL" id="QKUB01000006">
    <property type="protein sequence ID" value="PZV99849.1"/>
    <property type="molecule type" value="Genomic_DNA"/>
</dbReference>
<dbReference type="Pfam" id="PF05960">
    <property type="entry name" value="DUF885"/>
    <property type="match status" value="2"/>
</dbReference>
<sequence length="771" mass="87680">MPVLEEVAISGYGQINQDIIDLTGSYITEQYHKFQSEKDKLAEKYDVNFPTKDESKKVISFYEDWIKKLDKITKRNLNVTSTAWVSGLKEEWGISKGLYESEIRLIGGYLKGGPSFSYPINSFYETINDITPDEAAKLQRNLKEGIDSNVVLSKVVIKNNIRSFLSNFYSKELEEFANGSNSDKEETVLKIIEKSSTVDQKLKDFHKFYVNEYYKASDHGLGEDIKELKVYTKNKTNELEDSIELNGKTIYGLGLTQKDLEAKDVGIGSIKGSEETTTGKKLYDIILKMSTTNDETSQEVFDSGFETTKTAVHNMEAAAKAVAKLIIGDETSEWSPTIKYNPDGLSGSEVKDVKLTIRTKDGKINISDFFKWMNQEQFFFGREGKEYYDDKKIKELEGDSKLSDSIKALKDLNYESLKTSEEKYGTITKKQFYYGALEAFKAYKQFRERTIDHGYSYFANKVPKYDIRAYEYSKRTFSGVGAYNGFFIFNPDPYFSLPKWSVTSFANHESVMGHHNQIVYAKEFLKKIKGQTIGNIFDYTSYIEGWALFMEWFGIEAGLYGTPNFASEDYYALPVSFKKSHGITSFIKATKKEDVKPEEINEMKTLHGGVYWNIAANGKAVTDEKEHTLKAAELTNILQYYGALNEAQLRNMRRAVDNAFHGSIKGNKELPENASILDIREFMKKNSALGVGDITSESKRYLNNPGQAVSYNTGKESMLKLYDAVRKSKGLSRKAFVENKENIKEFLNIILETGALPLGALEEIVKLHYNL</sequence>
<dbReference type="PANTHER" id="PTHR33361:SF2">
    <property type="entry name" value="DUF885 DOMAIN-CONTAINING PROTEIN"/>
    <property type="match status" value="1"/>
</dbReference>
<dbReference type="AlphaFoldDB" id="A0A2W7FZK3"/>
<evidence type="ECO:0000313" key="1">
    <source>
        <dbReference type="EMBL" id="PZV99849.1"/>
    </source>
</evidence>
<accession>A0A2W7FZK3</accession>
<proteinExistence type="predicted"/>
<comment type="caution">
    <text evidence="1">The sequence shown here is derived from an EMBL/GenBank/DDBJ whole genome shotgun (WGS) entry which is preliminary data.</text>
</comment>
<reference evidence="1 2" key="1">
    <citation type="submission" date="2018-06" db="EMBL/GenBank/DDBJ databases">
        <title>Genomic Encyclopedia of Archaeal and Bacterial Type Strains, Phase II (KMG-II): from individual species to whole genera.</title>
        <authorList>
            <person name="Goeker M."/>
        </authorList>
    </citation>
    <scope>NUCLEOTIDE SEQUENCE [LARGE SCALE GENOMIC DNA]</scope>
    <source>
        <strain evidence="1 2">ATCC 51348</strain>
    </source>
</reference>
<protein>
    <submittedName>
        <fullName evidence="1">Uncharacterized protein DUF885</fullName>
    </submittedName>
</protein>
<evidence type="ECO:0000313" key="2">
    <source>
        <dbReference type="Proteomes" id="UP000249646"/>
    </source>
</evidence>
<keyword evidence="2" id="KW-1185">Reference proteome</keyword>
<dbReference type="RefSeq" id="WP_277870052.1">
    <property type="nucleotide sequence ID" value="NZ_QKUB01000006.1"/>
</dbReference>
<dbReference type="Proteomes" id="UP000249646">
    <property type="component" value="Unassembled WGS sequence"/>
</dbReference>
<gene>
    <name evidence="1" type="ORF">BCF89_1066</name>
</gene>
<dbReference type="PANTHER" id="PTHR33361">
    <property type="entry name" value="GLR0591 PROTEIN"/>
    <property type="match status" value="1"/>
</dbReference>
<organism evidence="1 2">
    <name type="scientific">Metamycoplasma auris</name>
    <dbReference type="NCBI Taxonomy" id="51363"/>
    <lineage>
        <taxon>Bacteria</taxon>
        <taxon>Bacillati</taxon>
        <taxon>Mycoplasmatota</taxon>
        <taxon>Mycoplasmoidales</taxon>
        <taxon>Metamycoplasmataceae</taxon>
        <taxon>Metamycoplasma</taxon>
    </lineage>
</organism>
<name>A0A2W7FZK3_9BACT</name>
<dbReference type="InterPro" id="IPR010281">
    <property type="entry name" value="DUF885"/>
</dbReference>